<keyword evidence="2" id="KW-0732">Signal</keyword>
<dbReference type="PANTHER" id="PTHR33748">
    <property type="entry name" value="PROTEIN CBG04600"/>
    <property type="match status" value="1"/>
</dbReference>
<evidence type="ECO:0000313" key="3">
    <source>
        <dbReference type="EMBL" id="ELT88349.1"/>
    </source>
</evidence>
<keyword evidence="1" id="KW-0472">Membrane</keyword>
<keyword evidence="1" id="KW-1133">Transmembrane helix</keyword>
<sequence>MSAPVIDNSPMMMRQLLVFAIVCWASAFAQDGDIYAADEYPNPFFDTQACGRGTQRSYICDPSFILKAEEAQQLEALLGIIRNETACPCADHYCNAAHPGYKIGIALVKKIAPSNPMKTGEDEKDPSFVIQQNLEKSSLFAYTLLKRWQMGACGEDVIILYSVVDNVFYTITGEVAEKKLTASMIGDISMNTREMFRPSTAFEGLLSLVKQYQAVFMGRYKQPDYRLTMPEAQAVRSHAGFVLPSLLALLMGLLVAVH</sequence>
<name>R7TBF7_CAPTE</name>
<evidence type="ECO:0008006" key="6">
    <source>
        <dbReference type="Google" id="ProtNLM"/>
    </source>
</evidence>
<evidence type="ECO:0000256" key="1">
    <source>
        <dbReference type="SAM" id="Phobius"/>
    </source>
</evidence>
<feature type="chain" id="PRO_5008786835" description="TPM domain-containing protein" evidence="2">
    <location>
        <begin position="30"/>
        <end position="258"/>
    </location>
</feature>
<reference evidence="5" key="1">
    <citation type="submission" date="2012-12" db="EMBL/GenBank/DDBJ databases">
        <authorList>
            <person name="Hellsten U."/>
            <person name="Grimwood J."/>
            <person name="Chapman J.A."/>
            <person name="Shapiro H."/>
            <person name="Aerts A."/>
            <person name="Otillar R.P."/>
            <person name="Terry A.Y."/>
            <person name="Boore J.L."/>
            <person name="Simakov O."/>
            <person name="Marletaz F."/>
            <person name="Cho S.-J."/>
            <person name="Edsinger-Gonzales E."/>
            <person name="Havlak P."/>
            <person name="Kuo D.-H."/>
            <person name="Larsson T."/>
            <person name="Lv J."/>
            <person name="Arendt D."/>
            <person name="Savage R."/>
            <person name="Osoegawa K."/>
            <person name="de Jong P."/>
            <person name="Lindberg D.R."/>
            <person name="Seaver E.C."/>
            <person name="Weisblat D.A."/>
            <person name="Putnam N.H."/>
            <person name="Grigoriev I.V."/>
            <person name="Rokhsar D.S."/>
        </authorList>
    </citation>
    <scope>NUCLEOTIDE SEQUENCE</scope>
    <source>
        <strain evidence="5">I ESC-2004</strain>
    </source>
</reference>
<organism evidence="3">
    <name type="scientific">Capitella teleta</name>
    <name type="common">Polychaete worm</name>
    <dbReference type="NCBI Taxonomy" id="283909"/>
    <lineage>
        <taxon>Eukaryota</taxon>
        <taxon>Metazoa</taxon>
        <taxon>Spiralia</taxon>
        <taxon>Lophotrochozoa</taxon>
        <taxon>Annelida</taxon>
        <taxon>Polychaeta</taxon>
        <taxon>Sedentaria</taxon>
        <taxon>Scolecida</taxon>
        <taxon>Capitellidae</taxon>
        <taxon>Capitella</taxon>
    </lineage>
</organism>
<reference evidence="3 5" key="2">
    <citation type="journal article" date="2013" name="Nature">
        <title>Insights into bilaterian evolution from three spiralian genomes.</title>
        <authorList>
            <person name="Simakov O."/>
            <person name="Marletaz F."/>
            <person name="Cho S.J."/>
            <person name="Edsinger-Gonzales E."/>
            <person name="Havlak P."/>
            <person name="Hellsten U."/>
            <person name="Kuo D.H."/>
            <person name="Larsson T."/>
            <person name="Lv J."/>
            <person name="Arendt D."/>
            <person name="Savage R."/>
            <person name="Osoegawa K."/>
            <person name="de Jong P."/>
            <person name="Grimwood J."/>
            <person name="Chapman J.A."/>
            <person name="Shapiro H."/>
            <person name="Aerts A."/>
            <person name="Otillar R.P."/>
            <person name="Terry A.Y."/>
            <person name="Boore J.L."/>
            <person name="Grigoriev I.V."/>
            <person name="Lindberg D.R."/>
            <person name="Seaver E.C."/>
            <person name="Weisblat D.A."/>
            <person name="Putnam N.H."/>
            <person name="Rokhsar D.S."/>
        </authorList>
    </citation>
    <scope>NUCLEOTIDE SEQUENCE</scope>
    <source>
        <strain evidence="3 5">I ESC-2004</strain>
    </source>
</reference>
<dbReference type="Gene3D" id="3.10.310.50">
    <property type="match status" value="1"/>
</dbReference>
<reference evidence="4" key="3">
    <citation type="submission" date="2015-06" db="UniProtKB">
        <authorList>
            <consortium name="EnsemblMetazoa"/>
        </authorList>
    </citation>
    <scope>IDENTIFICATION</scope>
</reference>
<gene>
    <name evidence="3" type="ORF">CAPTEDRAFT_218860</name>
</gene>
<protein>
    <recommendedName>
        <fullName evidence="6">TPM domain-containing protein</fullName>
    </recommendedName>
</protein>
<proteinExistence type="predicted"/>
<feature type="transmembrane region" description="Helical" evidence="1">
    <location>
        <begin position="238"/>
        <end position="257"/>
    </location>
</feature>
<dbReference type="InterPro" id="IPR033438">
    <property type="entry name" value="MOLO1"/>
</dbReference>
<dbReference type="GO" id="GO:0005892">
    <property type="term" value="C:acetylcholine-gated channel complex"/>
    <property type="evidence" value="ECO:0007669"/>
    <property type="project" value="InterPro"/>
</dbReference>
<feature type="signal peptide" evidence="2">
    <location>
        <begin position="1"/>
        <end position="29"/>
    </location>
</feature>
<evidence type="ECO:0000313" key="4">
    <source>
        <dbReference type="EnsemblMetazoa" id="CapteP218860"/>
    </source>
</evidence>
<keyword evidence="5" id="KW-1185">Reference proteome</keyword>
<accession>R7TBF7</accession>
<dbReference type="Proteomes" id="UP000014760">
    <property type="component" value="Unassembled WGS sequence"/>
</dbReference>
<evidence type="ECO:0000256" key="2">
    <source>
        <dbReference type="SAM" id="SignalP"/>
    </source>
</evidence>
<dbReference type="EnsemblMetazoa" id="CapteT218860">
    <property type="protein sequence ID" value="CapteP218860"/>
    <property type="gene ID" value="CapteG218860"/>
</dbReference>
<dbReference type="Pfam" id="PF17175">
    <property type="entry name" value="MOLO1"/>
    <property type="match status" value="1"/>
</dbReference>
<dbReference type="PANTHER" id="PTHR33748:SF5">
    <property type="entry name" value="GROUND-LIKE DOMAIN-CONTAINING PROTEIN"/>
    <property type="match status" value="1"/>
</dbReference>
<dbReference type="EMBL" id="AMQN01003473">
    <property type="status" value="NOT_ANNOTATED_CDS"/>
    <property type="molecule type" value="Genomic_DNA"/>
</dbReference>
<dbReference type="HOGENOM" id="CLU_1157560_0_0_1"/>
<keyword evidence="1" id="KW-0812">Transmembrane</keyword>
<dbReference type="AlphaFoldDB" id="R7TBF7"/>
<dbReference type="OrthoDB" id="8062037at2759"/>
<dbReference type="OMA" id="ICFFSMY"/>
<evidence type="ECO:0000313" key="5">
    <source>
        <dbReference type="Proteomes" id="UP000014760"/>
    </source>
</evidence>
<dbReference type="EMBL" id="KB311873">
    <property type="protein sequence ID" value="ELT88349.1"/>
    <property type="molecule type" value="Genomic_DNA"/>
</dbReference>